<dbReference type="EMBL" id="DXEQ01000059">
    <property type="protein sequence ID" value="HIX71795.1"/>
    <property type="molecule type" value="Genomic_DNA"/>
</dbReference>
<name>A0A9D1X5B7_9FIRM</name>
<organism evidence="3 4">
    <name type="scientific">Candidatus Anaerobutyricum stercoripullorum</name>
    <dbReference type="NCBI Taxonomy" id="2838456"/>
    <lineage>
        <taxon>Bacteria</taxon>
        <taxon>Bacillati</taxon>
        <taxon>Bacillota</taxon>
        <taxon>Clostridia</taxon>
        <taxon>Lachnospirales</taxon>
        <taxon>Lachnospiraceae</taxon>
        <taxon>Anaerobutyricum</taxon>
    </lineage>
</organism>
<dbReference type="InterPro" id="IPR051675">
    <property type="entry name" value="Endo/Exo/Phosphatase_dom_1"/>
</dbReference>
<reference evidence="3" key="1">
    <citation type="journal article" date="2021" name="PeerJ">
        <title>Extensive microbial diversity within the chicken gut microbiome revealed by metagenomics and culture.</title>
        <authorList>
            <person name="Gilroy R."/>
            <person name="Ravi A."/>
            <person name="Getino M."/>
            <person name="Pursley I."/>
            <person name="Horton D.L."/>
            <person name="Alikhan N.F."/>
            <person name="Baker D."/>
            <person name="Gharbi K."/>
            <person name="Hall N."/>
            <person name="Watson M."/>
            <person name="Adriaenssens E.M."/>
            <person name="Foster-Nyarko E."/>
            <person name="Jarju S."/>
            <person name="Secka A."/>
            <person name="Antonio M."/>
            <person name="Oren A."/>
            <person name="Chaudhuri R.R."/>
            <person name="La Ragione R."/>
            <person name="Hildebrand F."/>
            <person name="Pallen M.J."/>
        </authorList>
    </citation>
    <scope>NUCLEOTIDE SEQUENCE</scope>
    <source>
        <strain evidence="3">ChiSxjej3B15-1167</strain>
    </source>
</reference>
<feature type="region of interest" description="Disordered" evidence="1">
    <location>
        <begin position="41"/>
        <end position="70"/>
    </location>
</feature>
<reference evidence="3" key="2">
    <citation type="submission" date="2021-04" db="EMBL/GenBank/DDBJ databases">
        <authorList>
            <person name="Gilroy R."/>
        </authorList>
    </citation>
    <scope>NUCLEOTIDE SEQUENCE</scope>
    <source>
        <strain evidence="3">ChiSxjej3B15-1167</strain>
    </source>
</reference>
<gene>
    <name evidence="3" type="ORF">H9849_02110</name>
</gene>
<accession>A0A9D1X5B7</accession>
<dbReference type="Pfam" id="PF12836">
    <property type="entry name" value="HHH_3"/>
    <property type="match status" value="1"/>
</dbReference>
<dbReference type="GO" id="GO:0015628">
    <property type="term" value="P:protein secretion by the type II secretion system"/>
    <property type="evidence" value="ECO:0007669"/>
    <property type="project" value="TreeGrafter"/>
</dbReference>
<sequence length="232" mass="24576">MRCRVQWRTWSAAACLVCLLLVCGGCSGFFRPMGGEQSVITKEAESSTSVSAEEKISEHGEAENSTKDAEADHTEEKWIYVHVCGCVKNPGLYTFAAGIRAGDAVEHAGGFTGKADTSAVNLAEALSDGMQLYIPSVEETEEGRGSGSYGQSSTGDAASGQTKESEEDPSVVNINTAGPEELMTLSGIGEARAQAILSYREENGDFSTIEDIKNVSGIGEGIFDRIKNMITV</sequence>
<dbReference type="Pfam" id="PF10531">
    <property type="entry name" value="SLBB"/>
    <property type="match status" value="1"/>
</dbReference>
<feature type="domain" description="Helix-hairpin-helix DNA-binding motif class 1" evidence="2">
    <location>
        <begin position="210"/>
        <end position="229"/>
    </location>
</feature>
<dbReference type="PANTHER" id="PTHR21180">
    <property type="entry name" value="ENDONUCLEASE/EXONUCLEASE/PHOSPHATASE FAMILY DOMAIN-CONTAINING PROTEIN 1"/>
    <property type="match status" value="1"/>
</dbReference>
<dbReference type="InterPro" id="IPR010994">
    <property type="entry name" value="RuvA_2-like"/>
</dbReference>
<feature type="domain" description="Helix-hairpin-helix DNA-binding motif class 1" evidence="2">
    <location>
        <begin position="180"/>
        <end position="199"/>
    </location>
</feature>
<proteinExistence type="predicted"/>
<evidence type="ECO:0000313" key="4">
    <source>
        <dbReference type="Proteomes" id="UP000886805"/>
    </source>
</evidence>
<feature type="region of interest" description="Disordered" evidence="1">
    <location>
        <begin position="139"/>
        <end position="172"/>
    </location>
</feature>
<evidence type="ECO:0000259" key="2">
    <source>
        <dbReference type="SMART" id="SM00278"/>
    </source>
</evidence>
<dbReference type="PANTHER" id="PTHR21180:SF32">
    <property type="entry name" value="ENDONUCLEASE_EXONUCLEASE_PHOSPHATASE FAMILY DOMAIN-CONTAINING PROTEIN 1"/>
    <property type="match status" value="1"/>
</dbReference>
<dbReference type="InterPro" id="IPR004509">
    <property type="entry name" value="Competence_ComEA_HhH"/>
</dbReference>
<dbReference type="SUPFAM" id="SSF142984">
    <property type="entry name" value="Nqo1 middle domain-like"/>
    <property type="match status" value="1"/>
</dbReference>
<comment type="caution">
    <text evidence="3">The sequence shown here is derived from an EMBL/GenBank/DDBJ whole genome shotgun (WGS) entry which is preliminary data.</text>
</comment>
<dbReference type="NCBIfam" id="TIGR00426">
    <property type="entry name" value="competence protein ComEA helix-hairpin-helix repeat region"/>
    <property type="match status" value="1"/>
</dbReference>
<dbReference type="GO" id="GO:0006281">
    <property type="term" value="P:DNA repair"/>
    <property type="evidence" value="ECO:0007669"/>
    <property type="project" value="InterPro"/>
</dbReference>
<dbReference type="Proteomes" id="UP000886805">
    <property type="component" value="Unassembled WGS sequence"/>
</dbReference>
<dbReference type="SMART" id="SM00278">
    <property type="entry name" value="HhH1"/>
    <property type="match status" value="2"/>
</dbReference>
<dbReference type="Gene3D" id="3.10.560.10">
    <property type="entry name" value="Outer membrane lipoprotein wza domain like"/>
    <property type="match status" value="1"/>
</dbReference>
<dbReference type="InterPro" id="IPR003583">
    <property type="entry name" value="Hlx-hairpin-Hlx_DNA-bd_motif"/>
</dbReference>
<dbReference type="Gene3D" id="1.10.150.280">
    <property type="entry name" value="AF1531-like domain"/>
    <property type="match status" value="1"/>
</dbReference>
<dbReference type="GO" id="GO:0015627">
    <property type="term" value="C:type II protein secretion system complex"/>
    <property type="evidence" value="ECO:0007669"/>
    <property type="project" value="TreeGrafter"/>
</dbReference>
<feature type="compositionally biased region" description="Basic and acidic residues" evidence="1">
    <location>
        <begin position="52"/>
        <end position="70"/>
    </location>
</feature>
<dbReference type="SUPFAM" id="SSF47781">
    <property type="entry name" value="RuvA domain 2-like"/>
    <property type="match status" value="1"/>
</dbReference>
<feature type="compositionally biased region" description="Polar residues" evidence="1">
    <location>
        <begin position="149"/>
        <end position="162"/>
    </location>
</feature>
<dbReference type="GO" id="GO:0003677">
    <property type="term" value="F:DNA binding"/>
    <property type="evidence" value="ECO:0007669"/>
    <property type="project" value="InterPro"/>
</dbReference>
<dbReference type="InterPro" id="IPR019554">
    <property type="entry name" value="Soluble_ligand-bd"/>
</dbReference>
<dbReference type="AlphaFoldDB" id="A0A9D1X5B7"/>
<evidence type="ECO:0000313" key="3">
    <source>
        <dbReference type="EMBL" id="HIX71795.1"/>
    </source>
</evidence>
<evidence type="ECO:0000256" key="1">
    <source>
        <dbReference type="SAM" id="MobiDB-lite"/>
    </source>
</evidence>
<protein>
    <submittedName>
        <fullName evidence="3">Helix-hairpin-helix domain-containing protein</fullName>
    </submittedName>
</protein>